<keyword evidence="3" id="KW-1185">Reference proteome</keyword>
<protein>
    <submittedName>
        <fullName evidence="2">Uncharacterized protein</fullName>
    </submittedName>
</protein>
<name>A0ABU6QRP0_9FABA</name>
<evidence type="ECO:0000313" key="2">
    <source>
        <dbReference type="EMBL" id="MED6114311.1"/>
    </source>
</evidence>
<accession>A0ABU6QRP0</accession>
<sequence>MIEIGNVTIKDVHQSLSKQVMEEAYSYDQGYTPWDPPPSHPLSQNGIVEAFPFYFEKGRNFEKTKGESPSIDHLEIEFTQFTNGYSNNSSNTSQPSNSGSLPSQPLSIPKGSINTLFLCTNQEGREDTLLNEEVVECHNHEEVYECLGDVEVESVDQQVEDVNNEPKGINSVHSVSSGEAPPKLPSELHFEWVNPSDMNFLGHQHYVLLETDGQLKSLCGVLDKKEMESLELDESRFISCGKSEFKSYSRHLHKLHNSRAKVGALSLRKHLGSWQFQEELVDSQNNGWNNQESTLLGTYYLFGNSCKLDIHDLESHKEHKFQALVEIYC</sequence>
<gene>
    <name evidence="2" type="ORF">PIB30_079072</name>
</gene>
<comment type="caution">
    <text evidence="2">The sequence shown here is derived from an EMBL/GenBank/DDBJ whole genome shotgun (WGS) entry which is preliminary data.</text>
</comment>
<dbReference type="Proteomes" id="UP001341840">
    <property type="component" value="Unassembled WGS sequence"/>
</dbReference>
<dbReference type="EMBL" id="JASCZI010001110">
    <property type="protein sequence ID" value="MED6114311.1"/>
    <property type="molecule type" value="Genomic_DNA"/>
</dbReference>
<organism evidence="2 3">
    <name type="scientific">Stylosanthes scabra</name>
    <dbReference type="NCBI Taxonomy" id="79078"/>
    <lineage>
        <taxon>Eukaryota</taxon>
        <taxon>Viridiplantae</taxon>
        <taxon>Streptophyta</taxon>
        <taxon>Embryophyta</taxon>
        <taxon>Tracheophyta</taxon>
        <taxon>Spermatophyta</taxon>
        <taxon>Magnoliopsida</taxon>
        <taxon>eudicotyledons</taxon>
        <taxon>Gunneridae</taxon>
        <taxon>Pentapetalae</taxon>
        <taxon>rosids</taxon>
        <taxon>fabids</taxon>
        <taxon>Fabales</taxon>
        <taxon>Fabaceae</taxon>
        <taxon>Papilionoideae</taxon>
        <taxon>50 kb inversion clade</taxon>
        <taxon>dalbergioids sensu lato</taxon>
        <taxon>Dalbergieae</taxon>
        <taxon>Pterocarpus clade</taxon>
        <taxon>Stylosanthes</taxon>
    </lineage>
</organism>
<feature type="region of interest" description="Disordered" evidence="1">
    <location>
        <begin position="83"/>
        <end position="106"/>
    </location>
</feature>
<evidence type="ECO:0000313" key="3">
    <source>
        <dbReference type="Proteomes" id="UP001341840"/>
    </source>
</evidence>
<reference evidence="2 3" key="1">
    <citation type="journal article" date="2023" name="Plants (Basel)">
        <title>Bridging the Gap: Combining Genomics and Transcriptomics Approaches to Understand Stylosanthes scabra, an Orphan Legume from the Brazilian Caatinga.</title>
        <authorList>
            <person name="Ferreira-Neto J.R.C."/>
            <person name="da Silva M.D."/>
            <person name="Binneck E."/>
            <person name="de Melo N.F."/>
            <person name="da Silva R.H."/>
            <person name="de Melo A.L.T.M."/>
            <person name="Pandolfi V."/>
            <person name="Bustamante F.O."/>
            <person name="Brasileiro-Vidal A.C."/>
            <person name="Benko-Iseppon A.M."/>
        </authorList>
    </citation>
    <scope>NUCLEOTIDE SEQUENCE [LARGE SCALE GENOMIC DNA]</scope>
    <source>
        <tissue evidence="2">Leaves</tissue>
    </source>
</reference>
<evidence type="ECO:0000256" key="1">
    <source>
        <dbReference type="SAM" id="MobiDB-lite"/>
    </source>
</evidence>
<proteinExistence type="predicted"/>
<feature type="compositionally biased region" description="Low complexity" evidence="1">
    <location>
        <begin position="83"/>
        <end position="100"/>
    </location>
</feature>